<proteinExistence type="predicted"/>
<evidence type="ECO:0000259" key="1">
    <source>
        <dbReference type="Pfam" id="PF01909"/>
    </source>
</evidence>
<keyword evidence="3" id="KW-1185">Reference proteome</keyword>
<dbReference type="Gene3D" id="3.30.460.10">
    <property type="entry name" value="Beta Polymerase, domain 2"/>
    <property type="match status" value="1"/>
</dbReference>
<evidence type="ECO:0000313" key="3">
    <source>
        <dbReference type="Proteomes" id="UP000553776"/>
    </source>
</evidence>
<dbReference type="EMBL" id="JACJVR010000009">
    <property type="protein sequence ID" value="MBB6690398.1"/>
    <property type="molecule type" value="Genomic_DNA"/>
</dbReference>
<feature type="domain" description="Polymerase nucleotidyl transferase" evidence="1">
    <location>
        <begin position="11"/>
        <end position="108"/>
    </location>
</feature>
<protein>
    <submittedName>
        <fullName evidence="2">Nucleotidyltransferase domain-containing protein</fullName>
    </submittedName>
</protein>
<dbReference type="Gene3D" id="1.20.120.330">
    <property type="entry name" value="Nucleotidyltransferases domain 2"/>
    <property type="match status" value="1"/>
</dbReference>
<dbReference type="InterPro" id="IPR043519">
    <property type="entry name" value="NT_sf"/>
</dbReference>
<sequence length="264" mass="29991">MISPDYAQFIENAKRRLRQDSRIVGLLAGGSMMTGTMDEFSDLDLIVVYDAASREEVMSGRASIAAELGSLLSSFTGEHVGEPRLLICLYDSPLLHVDLKFVTPEELERRIEDPLVLWERGEEIRSILRRTQPSSPSPDSQWLEDRFWIWVHYGATKLGRGELFELIDLIGYIRATVLGPLILAKHGQPPRGVRKLEQSVPDAALELEATVPSYDAESCYNSLRAAIRIYRLLRPRDREWTRRQDAEEAAVAYLDRVYASISRD</sequence>
<organism evidence="2 3">
    <name type="scientific">Cohnella xylanilytica</name>
    <dbReference type="NCBI Taxonomy" id="557555"/>
    <lineage>
        <taxon>Bacteria</taxon>
        <taxon>Bacillati</taxon>
        <taxon>Bacillota</taxon>
        <taxon>Bacilli</taxon>
        <taxon>Bacillales</taxon>
        <taxon>Paenibacillaceae</taxon>
        <taxon>Cohnella</taxon>
    </lineage>
</organism>
<dbReference type="Pfam" id="PF01909">
    <property type="entry name" value="NTP_transf_2"/>
    <property type="match status" value="1"/>
</dbReference>
<accession>A0A841TTI8</accession>
<dbReference type="RefSeq" id="WP_185134431.1">
    <property type="nucleotide sequence ID" value="NZ_BORM01000071.1"/>
</dbReference>
<dbReference type="InterPro" id="IPR002934">
    <property type="entry name" value="Polymerase_NTP_transf_dom"/>
</dbReference>
<dbReference type="Proteomes" id="UP000553776">
    <property type="component" value="Unassembled WGS sequence"/>
</dbReference>
<name>A0A841TTI8_9BACL</name>
<gene>
    <name evidence="2" type="ORF">H7B90_03190</name>
</gene>
<keyword evidence="2" id="KW-0808">Transferase</keyword>
<comment type="caution">
    <text evidence="2">The sequence shown here is derived from an EMBL/GenBank/DDBJ whole genome shotgun (WGS) entry which is preliminary data.</text>
</comment>
<dbReference type="AlphaFoldDB" id="A0A841TTI8"/>
<dbReference type="GO" id="GO:0016779">
    <property type="term" value="F:nucleotidyltransferase activity"/>
    <property type="evidence" value="ECO:0007669"/>
    <property type="project" value="InterPro"/>
</dbReference>
<evidence type="ECO:0000313" key="2">
    <source>
        <dbReference type="EMBL" id="MBB6690398.1"/>
    </source>
</evidence>
<dbReference type="SUPFAM" id="SSF81301">
    <property type="entry name" value="Nucleotidyltransferase"/>
    <property type="match status" value="1"/>
</dbReference>
<reference evidence="2 3" key="1">
    <citation type="submission" date="2020-08" db="EMBL/GenBank/DDBJ databases">
        <title>Cohnella phylogeny.</title>
        <authorList>
            <person name="Dunlap C."/>
        </authorList>
    </citation>
    <scope>NUCLEOTIDE SEQUENCE [LARGE SCALE GENOMIC DNA]</scope>
    <source>
        <strain evidence="2 3">DSM 25239</strain>
    </source>
</reference>